<keyword evidence="9" id="KW-0969">Cilium</keyword>
<dbReference type="OrthoDB" id="12374at2157"/>
<keyword evidence="9" id="KW-0282">Flagellum</keyword>
<evidence type="ECO:0000259" key="8">
    <source>
        <dbReference type="Pfam" id="PF00482"/>
    </source>
</evidence>
<evidence type="ECO:0000256" key="3">
    <source>
        <dbReference type="ARBA" id="ARBA00022692"/>
    </source>
</evidence>
<feature type="transmembrane region" description="Helical" evidence="7">
    <location>
        <begin position="130"/>
        <end position="151"/>
    </location>
</feature>
<gene>
    <name evidence="9" type="ORF">SAMN04487949_1140</name>
</gene>
<feature type="transmembrane region" description="Helical" evidence="7">
    <location>
        <begin position="588"/>
        <end position="614"/>
    </location>
</feature>
<dbReference type="InterPro" id="IPR056569">
    <property type="entry name" value="ArlJ-like"/>
</dbReference>
<evidence type="ECO:0000256" key="5">
    <source>
        <dbReference type="ARBA" id="ARBA00023136"/>
    </source>
</evidence>
<sequence length="696" mass="75778">MLWVVPLAVAAVLCLVVVLDTVDKRIRLAVTRVALALFGDYVVTADDADRRQQQMRAAHIGVTHRVYAARTLLYSGIFGVVGSLLGIYLAAGLVSALSLTSEGIRASLPSTLGFLGNLAAVPSLDIGELFVLLLFASATVGTLLAAGSYYARWFYLDQLAVARASAIEATLPRTVAFVYALSRSGMSFPQILQTLVDNRQVYGASATEIGVAVRDMDTFGTDVITALQRLGRRTPSDGLEEFSENLASVLSSGRSLSDFLHAQYERYQEEAQAQQEQYLELLATFAEVYVTVLVAGPLFFITILIVIGLVLQDTLTFIRFISYLGIPLASAAFIVYIDSMANATRLHGDSRLSPRQSFTRSSFAADGGVRSATASERLNRRVLATYDRLRPVKRWLDDPMEMVLRHPLWSLTVTAPVGLAYVALQADLPGRTLPPLERFDLYKALDLIDDPLVHATILVLIVFSLAYEARKRRLRAMEMAIPDFLDRLASVNEAGLTVVQSVKRVSESDLGALTPEVRRAWRDIQWGADAERALLRMAHRTSSPTVIRAATLITNAMRATDDIAPVLRIAADEAQSSRRLRRERRNEMVTYLLVIYISFFVFIGIIAALTVSFLPAIEATQSVSTGAPSGIVSGGVFSGIGDVDTDAYRLLLYHTAVIQAVCSGLIAGQLGEGTVSDGAKHAAILLTIAHVSFLLM</sequence>
<feature type="domain" description="Type II secretion system protein GspF" evidence="8">
    <location>
        <begin position="484"/>
        <end position="609"/>
    </location>
</feature>
<feature type="transmembrane region" description="Helical" evidence="7">
    <location>
        <begin position="317"/>
        <end position="337"/>
    </location>
</feature>
<protein>
    <submittedName>
        <fullName evidence="9">Flagellar protein FlaJ</fullName>
    </submittedName>
</protein>
<organism evidence="9 10">
    <name type="scientific">Halogranum gelatinilyticum</name>
    <dbReference type="NCBI Taxonomy" id="660521"/>
    <lineage>
        <taxon>Archaea</taxon>
        <taxon>Methanobacteriati</taxon>
        <taxon>Methanobacteriota</taxon>
        <taxon>Stenosarchaea group</taxon>
        <taxon>Halobacteria</taxon>
        <taxon>Halobacteriales</taxon>
        <taxon>Haloferacaceae</taxon>
    </lineage>
</organism>
<dbReference type="InterPro" id="IPR018076">
    <property type="entry name" value="T2SS_GspF_dom"/>
</dbReference>
<dbReference type="InterPro" id="IPR042094">
    <property type="entry name" value="T2SS_GspF_sf"/>
</dbReference>
<evidence type="ECO:0000256" key="2">
    <source>
        <dbReference type="ARBA" id="ARBA00022475"/>
    </source>
</evidence>
<dbReference type="Pfam" id="PF00482">
    <property type="entry name" value="T2SSF"/>
    <property type="match status" value="2"/>
</dbReference>
<accession>A0A1G9R1Z9</accession>
<dbReference type="STRING" id="660521.SAMN04487949_1140"/>
<evidence type="ECO:0000313" key="10">
    <source>
        <dbReference type="Proteomes" id="UP000199451"/>
    </source>
</evidence>
<keyword evidence="5 7" id="KW-0472">Membrane</keyword>
<evidence type="ECO:0000313" key="9">
    <source>
        <dbReference type="EMBL" id="SDM17332.1"/>
    </source>
</evidence>
<keyword evidence="6" id="KW-0175">Coiled coil</keyword>
<keyword evidence="9" id="KW-0966">Cell projection</keyword>
<reference evidence="10" key="1">
    <citation type="submission" date="2016-10" db="EMBL/GenBank/DDBJ databases">
        <authorList>
            <person name="Varghese N."/>
            <person name="Submissions S."/>
        </authorList>
    </citation>
    <scope>NUCLEOTIDE SEQUENCE [LARGE SCALE GENOMIC DNA]</scope>
    <source>
        <strain evidence="10">CGMCC 1.10119</strain>
    </source>
</reference>
<feature type="coiled-coil region" evidence="6">
    <location>
        <begin position="257"/>
        <end position="284"/>
    </location>
</feature>
<keyword evidence="3 7" id="KW-0812">Transmembrane</keyword>
<name>A0A1G9R1Z9_9EURY</name>
<dbReference type="GO" id="GO:0005886">
    <property type="term" value="C:plasma membrane"/>
    <property type="evidence" value="ECO:0007669"/>
    <property type="project" value="UniProtKB-SubCell"/>
</dbReference>
<dbReference type="EMBL" id="FNHL01000001">
    <property type="protein sequence ID" value="SDM17332.1"/>
    <property type="molecule type" value="Genomic_DNA"/>
</dbReference>
<keyword evidence="10" id="KW-1185">Reference proteome</keyword>
<keyword evidence="2" id="KW-1003">Cell membrane</keyword>
<proteinExistence type="predicted"/>
<dbReference type="PANTHER" id="PTHR35402:SF1">
    <property type="entry name" value="TYPE II SECRETION SYSTEM PROTEIN GSPF DOMAIN-CONTAINING PROTEIN"/>
    <property type="match status" value="1"/>
</dbReference>
<dbReference type="PANTHER" id="PTHR35402">
    <property type="entry name" value="INTEGRAL MEMBRANE PROTEIN-RELATED"/>
    <property type="match status" value="1"/>
</dbReference>
<feature type="transmembrane region" description="Helical" evidence="7">
    <location>
        <begin position="288"/>
        <end position="311"/>
    </location>
</feature>
<feature type="transmembrane region" description="Helical" evidence="7">
    <location>
        <begin position="408"/>
        <end position="426"/>
    </location>
</feature>
<evidence type="ECO:0000256" key="4">
    <source>
        <dbReference type="ARBA" id="ARBA00022989"/>
    </source>
</evidence>
<feature type="transmembrane region" description="Helical" evidence="7">
    <location>
        <begin position="452"/>
        <end position="469"/>
    </location>
</feature>
<keyword evidence="4 7" id="KW-1133">Transmembrane helix</keyword>
<dbReference type="RefSeq" id="WP_089694901.1">
    <property type="nucleotide sequence ID" value="NZ_FNHL01000001.1"/>
</dbReference>
<evidence type="ECO:0000256" key="7">
    <source>
        <dbReference type="SAM" id="Phobius"/>
    </source>
</evidence>
<comment type="subcellular location">
    <subcellularLocation>
        <location evidence="1">Cell membrane</location>
        <topology evidence="1">Multi-pass membrane protein</topology>
    </subcellularLocation>
</comment>
<evidence type="ECO:0000256" key="6">
    <source>
        <dbReference type="SAM" id="Coils"/>
    </source>
</evidence>
<dbReference type="Gene3D" id="1.20.81.30">
    <property type="entry name" value="Type II secretion system (T2SS), domain F"/>
    <property type="match status" value="1"/>
</dbReference>
<feature type="transmembrane region" description="Helical" evidence="7">
    <location>
        <begin position="72"/>
        <end position="94"/>
    </location>
</feature>
<dbReference type="AlphaFoldDB" id="A0A1G9R1Z9"/>
<evidence type="ECO:0000256" key="1">
    <source>
        <dbReference type="ARBA" id="ARBA00004651"/>
    </source>
</evidence>
<feature type="domain" description="Type II secretion system protein GspF" evidence="8">
    <location>
        <begin position="179"/>
        <end position="302"/>
    </location>
</feature>
<dbReference type="Proteomes" id="UP000199451">
    <property type="component" value="Unassembled WGS sequence"/>
</dbReference>